<reference evidence="2 3" key="1">
    <citation type="submission" date="2017-06" db="EMBL/GenBank/DDBJ databases">
        <title>Comparative genomic analysis of Ambrosia Fusariam Clade fungi.</title>
        <authorList>
            <person name="Stajich J.E."/>
            <person name="Carrillo J."/>
            <person name="Kijimoto T."/>
            <person name="Eskalen A."/>
            <person name="O'Donnell K."/>
            <person name="Kasson M."/>
        </authorList>
    </citation>
    <scope>NUCLEOTIDE SEQUENCE [LARGE SCALE GENOMIC DNA]</scope>
    <source>
        <strain evidence="2 3">NRRL62606</strain>
    </source>
</reference>
<name>A0A428SKB6_9HYPO</name>
<evidence type="ECO:0000256" key="1">
    <source>
        <dbReference type="SAM" id="MobiDB-lite"/>
    </source>
</evidence>
<comment type="caution">
    <text evidence="2">The sequence shown here is derived from an EMBL/GenBank/DDBJ whole genome shotgun (WGS) entry which is preliminary data.</text>
</comment>
<sequence>MPKLASGHSQLDAPSSPSWRSSRHHQLNFSGLDPAYDDRPARPCHPPFRGRRPLRLLLFQSADPLT</sequence>
<dbReference type="Proteomes" id="UP000287972">
    <property type="component" value="Unassembled WGS sequence"/>
</dbReference>
<protein>
    <submittedName>
        <fullName evidence="2">Uncharacterized protein</fullName>
    </submittedName>
</protein>
<proteinExistence type="predicted"/>
<dbReference type="AlphaFoldDB" id="A0A428SKB6"/>
<gene>
    <name evidence="2" type="ORF">CEP51_000844</name>
</gene>
<feature type="region of interest" description="Disordered" evidence="1">
    <location>
        <begin position="1"/>
        <end position="50"/>
    </location>
</feature>
<dbReference type="EMBL" id="NKCL01000010">
    <property type="protein sequence ID" value="RSL90177.1"/>
    <property type="molecule type" value="Genomic_DNA"/>
</dbReference>
<organism evidence="2 3">
    <name type="scientific">Fusarium floridanum</name>
    <dbReference type="NCBI Taxonomy" id="1325733"/>
    <lineage>
        <taxon>Eukaryota</taxon>
        <taxon>Fungi</taxon>
        <taxon>Dikarya</taxon>
        <taxon>Ascomycota</taxon>
        <taxon>Pezizomycotina</taxon>
        <taxon>Sordariomycetes</taxon>
        <taxon>Hypocreomycetidae</taxon>
        <taxon>Hypocreales</taxon>
        <taxon>Nectriaceae</taxon>
        <taxon>Fusarium</taxon>
        <taxon>Fusarium solani species complex</taxon>
    </lineage>
</organism>
<accession>A0A428SKB6</accession>
<evidence type="ECO:0000313" key="3">
    <source>
        <dbReference type="Proteomes" id="UP000287972"/>
    </source>
</evidence>
<keyword evidence="3" id="KW-1185">Reference proteome</keyword>
<evidence type="ECO:0000313" key="2">
    <source>
        <dbReference type="EMBL" id="RSL90177.1"/>
    </source>
</evidence>